<gene>
    <name evidence="1" type="ORF">SAMN06297397_3130</name>
</gene>
<sequence length="368" mass="39259">MSTGKIRRGMAILAAALMLGTASASASGEWLTVSGGDAPEEYGFLVQEYTGTVRMTFLGDCTLGGEEKTRNAARGFIRTIEQNGFEYPFRNLSVLTAADDLTVANLEGVLSDRNLSKVKKTYNFIGSTAYTGILKAGSVECVTLANNHSHDYDTAGYQDTKAALEAEGVAYFGTDVPAVWRNEDGLMIGFLGVSGSVSGNRGKEYRKQAEYLRSIGCAAVITVMHAGTEYASEPDGYQNQIVNLALECGTDLVIGHHPHVVQGYEIRDGIPVVYSLGNCVFGGNTNPRDHDALAVVTELSFREGVLEGITLRFYPLSVSGEAGRNDYSPVFLDGADAERVLKKMEESTGVSPGAFDASEGAVVTVPVQ</sequence>
<organism evidence="1 2">
    <name type="scientific">Aristaeella lactis</name>
    <dbReference type="NCBI Taxonomy" id="3046383"/>
    <lineage>
        <taxon>Bacteria</taxon>
        <taxon>Bacillati</taxon>
        <taxon>Bacillota</taxon>
        <taxon>Clostridia</taxon>
        <taxon>Eubacteriales</taxon>
        <taxon>Aristaeellaceae</taxon>
        <taxon>Aristaeella</taxon>
    </lineage>
</organism>
<proteinExistence type="predicted"/>
<dbReference type="Proteomes" id="UP000192328">
    <property type="component" value="Unassembled WGS sequence"/>
</dbReference>
<evidence type="ECO:0000313" key="2">
    <source>
        <dbReference type="Proteomes" id="UP000192328"/>
    </source>
</evidence>
<evidence type="ECO:0000313" key="1">
    <source>
        <dbReference type="EMBL" id="SMC91560.1"/>
    </source>
</evidence>
<dbReference type="EMBL" id="FWXZ01000009">
    <property type="protein sequence ID" value="SMC91560.1"/>
    <property type="molecule type" value="Genomic_DNA"/>
</dbReference>
<protein>
    <submittedName>
        <fullName evidence="1">Poly-gamma-glutamate synthesis protein (Capsule biosynthesis protein)</fullName>
    </submittedName>
</protein>
<keyword evidence="2" id="KW-1185">Reference proteome</keyword>
<name>A0AC61PQG7_9FIRM</name>
<reference evidence="1" key="1">
    <citation type="submission" date="2017-04" db="EMBL/GenBank/DDBJ databases">
        <authorList>
            <person name="Varghese N."/>
            <person name="Submissions S."/>
        </authorList>
    </citation>
    <scope>NUCLEOTIDE SEQUENCE</scope>
    <source>
        <strain evidence="1">WTE2008</strain>
    </source>
</reference>
<comment type="caution">
    <text evidence="1">The sequence shown here is derived from an EMBL/GenBank/DDBJ whole genome shotgun (WGS) entry which is preliminary data.</text>
</comment>
<accession>A0AC61PQG7</accession>